<dbReference type="Pfam" id="PF08659">
    <property type="entry name" value="KR"/>
    <property type="match status" value="1"/>
</dbReference>
<dbReference type="PANTHER" id="PTHR43775">
    <property type="entry name" value="FATTY ACID SYNTHASE"/>
    <property type="match status" value="1"/>
</dbReference>
<feature type="domain" description="Ketoreductase (KR)" evidence="3">
    <location>
        <begin position="192"/>
        <end position="257"/>
    </location>
</feature>
<evidence type="ECO:0000313" key="6">
    <source>
        <dbReference type="Proteomes" id="UP000033615"/>
    </source>
</evidence>
<dbReference type="GO" id="GO:0004312">
    <property type="term" value="F:fatty acid synthase activity"/>
    <property type="evidence" value="ECO:0007669"/>
    <property type="project" value="TreeGrafter"/>
</dbReference>
<reference evidence="5" key="1">
    <citation type="submission" date="2016-12" db="EMBL/GenBank/DDBJ databases">
        <title>Genome sequence of Streptomyces antioxidans MUSC 164.</title>
        <authorList>
            <person name="Lee L.-H."/>
            <person name="Ser H.-L."/>
        </authorList>
    </citation>
    <scope>NUCLEOTIDE SEQUENCE [LARGE SCALE GENOMIC DNA]</scope>
    <source>
        <strain evidence="5">MUSC 164</strain>
    </source>
</reference>
<keyword evidence="6" id="KW-1185">Reference proteome</keyword>
<keyword evidence="1" id="KW-0808">Transferase</keyword>
<dbReference type="PANTHER" id="PTHR43775:SF51">
    <property type="entry name" value="INACTIVE PHENOLPHTHIOCEROL SYNTHESIS POLYKETIDE SYNTHASE TYPE I PKS1-RELATED"/>
    <property type="match status" value="1"/>
</dbReference>
<evidence type="ECO:0000313" key="5">
    <source>
        <dbReference type="EMBL" id="OPF65841.1"/>
    </source>
</evidence>
<dbReference type="Gene3D" id="3.40.50.11460">
    <property type="match status" value="1"/>
</dbReference>
<proteinExistence type="predicted"/>
<dbReference type="SUPFAM" id="SSF51735">
    <property type="entry name" value="NAD(P)-binding Rossmann-fold domains"/>
    <property type="match status" value="2"/>
</dbReference>
<comment type="caution">
    <text evidence="5">The sequence shown here is derived from an EMBL/GenBank/DDBJ whole genome shotgun (WGS) entry which is preliminary data.</text>
</comment>
<dbReference type="Proteomes" id="UP000033615">
    <property type="component" value="Unassembled WGS sequence"/>
</dbReference>
<keyword evidence="2" id="KW-0511">Multifunctional enzyme</keyword>
<sequence length="258" mass="26152">VWVGDESGRGVASVESLVLRPVDAGQLSAVGGAARDALFRVEWVDAPVPGVGGEVASEAEVVRVVSAGVDVVGEVYGRVVEVLERVQEWLADEGRVGERLVMLTQGAVDVGGGVADMAGSAVWGLVRSAQSENPGRLVLVDTDDMDGVEGVLAGVLALGEEQVVVRSGAVRIPRLGRLPSLGVVESGGFGSGAVLVTGGTGVLGGVVSRHLVARHGVERLVLLSRRGAEAGGAAELRAELEAAGAEVLVEACDVADRG</sequence>
<dbReference type="Gene3D" id="3.40.50.720">
    <property type="entry name" value="NAD(P)-binding Rossmann-like Domain"/>
    <property type="match status" value="1"/>
</dbReference>
<dbReference type="EMBL" id="LAKD02000258">
    <property type="protein sequence ID" value="OPF65841.1"/>
    <property type="molecule type" value="Genomic_DNA"/>
</dbReference>
<dbReference type="InterPro" id="IPR036291">
    <property type="entry name" value="NAD(P)-bd_dom_sf"/>
</dbReference>
<evidence type="ECO:0000259" key="4">
    <source>
        <dbReference type="Pfam" id="PF22953"/>
    </source>
</evidence>
<dbReference type="GO" id="GO:0006633">
    <property type="term" value="P:fatty acid biosynthetic process"/>
    <property type="evidence" value="ECO:0007669"/>
    <property type="project" value="TreeGrafter"/>
</dbReference>
<evidence type="ECO:0000256" key="1">
    <source>
        <dbReference type="ARBA" id="ARBA00022679"/>
    </source>
</evidence>
<dbReference type="OrthoDB" id="4338011at2"/>
<evidence type="ECO:0000256" key="2">
    <source>
        <dbReference type="ARBA" id="ARBA00023268"/>
    </source>
</evidence>
<dbReference type="InterPro" id="IPR055123">
    <property type="entry name" value="SpnB-like_Rossmann"/>
</dbReference>
<evidence type="ECO:0000259" key="3">
    <source>
        <dbReference type="Pfam" id="PF08659"/>
    </source>
</evidence>
<feature type="non-terminal residue" evidence="5">
    <location>
        <position position="258"/>
    </location>
</feature>
<name>A0A1V4CLR6_9ACTN</name>
<dbReference type="Pfam" id="PF22953">
    <property type="entry name" value="SpnB_Rossmann"/>
    <property type="match status" value="1"/>
</dbReference>
<dbReference type="InterPro" id="IPR013968">
    <property type="entry name" value="PKS_KR"/>
</dbReference>
<accession>A0A1V4CLR6</accession>
<dbReference type="InterPro" id="IPR050091">
    <property type="entry name" value="PKS_NRPS_Biosynth_Enz"/>
</dbReference>
<gene>
    <name evidence="5" type="ORF">VT50_0237970</name>
</gene>
<protein>
    <submittedName>
        <fullName evidence="5">Uncharacterized protein</fullName>
    </submittedName>
</protein>
<feature type="non-terminal residue" evidence="5">
    <location>
        <position position="1"/>
    </location>
</feature>
<organism evidence="5 6">
    <name type="scientific">Streptomyces antioxidans</name>
    <dbReference type="NCBI Taxonomy" id="1507734"/>
    <lineage>
        <taxon>Bacteria</taxon>
        <taxon>Bacillati</taxon>
        <taxon>Actinomycetota</taxon>
        <taxon>Actinomycetes</taxon>
        <taxon>Kitasatosporales</taxon>
        <taxon>Streptomycetaceae</taxon>
        <taxon>Streptomyces</taxon>
    </lineage>
</organism>
<feature type="domain" description="Polyketide synthase extender module SpnB-like Rossmann fold" evidence="4">
    <location>
        <begin position="65"/>
        <end position="175"/>
    </location>
</feature>
<dbReference type="AlphaFoldDB" id="A0A1V4CLR6"/>